<reference evidence="3 4" key="1">
    <citation type="submission" date="2015-04" db="EMBL/GenBank/DDBJ databases">
        <title>Complete Genome Sequence of Kosmotoga pacifica SLHLJ1.</title>
        <authorList>
            <person name="Jiang L.J."/>
            <person name="Shao Z.Z."/>
            <person name="Jebbar M."/>
        </authorList>
    </citation>
    <scope>NUCLEOTIDE SEQUENCE [LARGE SCALE GENOMIC DNA]</scope>
    <source>
        <strain evidence="3 4">SLHLJ1</strain>
    </source>
</reference>
<dbReference type="PATRIC" id="fig|1330330.3.peg.1105"/>
<feature type="domain" description="Hemerythrin-like" evidence="1">
    <location>
        <begin position="74"/>
        <end position="200"/>
    </location>
</feature>
<dbReference type="NCBIfam" id="TIGR00229">
    <property type="entry name" value="sensory_box"/>
    <property type="match status" value="1"/>
</dbReference>
<gene>
    <name evidence="3" type="ORF">IX53_05500</name>
</gene>
<evidence type="ECO:0000259" key="2">
    <source>
        <dbReference type="Pfam" id="PF04282"/>
    </source>
</evidence>
<dbReference type="KEGG" id="kpf:IX53_05500"/>
<keyword evidence="4" id="KW-1185">Reference proteome</keyword>
<dbReference type="SUPFAM" id="SSF55785">
    <property type="entry name" value="PYP-like sensor domain (PAS domain)"/>
    <property type="match status" value="1"/>
</dbReference>
<dbReference type="InterPro" id="IPR035965">
    <property type="entry name" value="PAS-like_dom_sf"/>
</dbReference>
<dbReference type="EMBL" id="CP011232">
    <property type="protein sequence ID" value="AKI98282.1"/>
    <property type="molecule type" value="Genomic_DNA"/>
</dbReference>
<protein>
    <submittedName>
        <fullName evidence="3">Hemerythrin</fullName>
    </submittedName>
</protein>
<organism evidence="3 4">
    <name type="scientific">Kosmotoga pacifica</name>
    <dbReference type="NCBI Taxonomy" id="1330330"/>
    <lineage>
        <taxon>Bacteria</taxon>
        <taxon>Thermotogati</taxon>
        <taxon>Thermotogota</taxon>
        <taxon>Thermotogae</taxon>
        <taxon>Kosmotogales</taxon>
        <taxon>Kosmotogaceae</taxon>
        <taxon>Kosmotoga</taxon>
    </lineage>
</organism>
<feature type="domain" description="DUF438" evidence="2">
    <location>
        <begin position="1"/>
        <end position="63"/>
    </location>
</feature>
<dbReference type="Pfam" id="PF04282">
    <property type="entry name" value="DUF438"/>
    <property type="match status" value="1"/>
</dbReference>
<evidence type="ECO:0000313" key="3">
    <source>
        <dbReference type="EMBL" id="AKI98282.1"/>
    </source>
</evidence>
<dbReference type="PANTHER" id="PTHR39966">
    <property type="entry name" value="BLL2471 PROTEIN-RELATED"/>
    <property type="match status" value="1"/>
</dbReference>
<dbReference type="Gene3D" id="3.30.450.20">
    <property type="entry name" value="PAS domain"/>
    <property type="match status" value="1"/>
</dbReference>
<evidence type="ECO:0000313" key="4">
    <source>
        <dbReference type="Proteomes" id="UP000035159"/>
    </source>
</evidence>
<dbReference type="GO" id="GO:0005886">
    <property type="term" value="C:plasma membrane"/>
    <property type="evidence" value="ECO:0007669"/>
    <property type="project" value="TreeGrafter"/>
</dbReference>
<dbReference type="PANTHER" id="PTHR39966:SF3">
    <property type="entry name" value="DUF438 DOMAIN-CONTAINING PROTEIN"/>
    <property type="match status" value="1"/>
</dbReference>
<dbReference type="OrthoDB" id="9769774at2"/>
<accession>A0A0G2Z9P2</accession>
<dbReference type="InterPro" id="IPR000014">
    <property type="entry name" value="PAS"/>
</dbReference>
<dbReference type="Pfam" id="PF13596">
    <property type="entry name" value="PAS_10"/>
    <property type="match status" value="1"/>
</dbReference>
<dbReference type="AlphaFoldDB" id="A0A0G2Z9P2"/>
<dbReference type="Pfam" id="PF01814">
    <property type="entry name" value="Hemerythrin"/>
    <property type="match status" value="1"/>
</dbReference>
<evidence type="ECO:0000259" key="1">
    <source>
        <dbReference type="Pfam" id="PF01814"/>
    </source>
</evidence>
<sequence>MLRELHSSPEKLEDIKEKFSVLIRELTPVDISKVEQELIQEGIPAESIQLMCNVHLDLFKKAIIEDEIQVEPWHPVHILVEEHRDMLNRLENFRKYVMEKVDDELPEELSKVLVYLDDMELYFQKEENGLFPYIEKHGVVQPPAIMWKEHDQLREWRKELKKLSENPNENLKQIKELVLSMAELLTDHIYKEHKVLFPTALKLISLEEWKEIRKAFDEVGYFSFKPSPFYQEEQEPEFADGLVNLGSGYMSPKQLKLMLDHLPVDITFVDETDTVRFFSENPDRIFGRTRAIIGRKVQNCHPPKSVDVVNKILRDFKEGKRNEADFWLKLGDKFIYIKYIAIRDSEGNYVGTLEVSQDIAPIQNITGEKRIYDDKNQEV</sequence>
<dbReference type="STRING" id="1330330.IX53_05500"/>
<dbReference type="Proteomes" id="UP000035159">
    <property type="component" value="Chromosome"/>
</dbReference>
<dbReference type="Gene3D" id="1.20.120.520">
    <property type="entry name" value="nmb1532 protein domain like"/>
    <property type="match status" value="1"/>
</dbReference>
<dbReference type="InterPro" id="IPR012312">
    <property type="entry name" value="Hemerythrin-like"/>
</dbReference>
<dbReference type="InterPro" id="IPR007380">
    <property type="entry name" value="DUF438"/>
</dbReference>
<name>A0A0G2Z9P2_9BACT</name>
<proteinExistence type="predicted"/>